<feature type="transmembrane region" description="Helical" evidence="4">
    <location>
        <begin position="306"/>
        <end position="332"/>
    </location>
</feature>
<evidence type="ECO:0000256" key="1">
    <source>
        <dbReference type="ARBA" id="ARBA00022692"/>
    </source>
</evidence>
<feature type="transmembrane region" description="Helical" evidence="4">
    <location>
        <begin position="241"/>
        <end position="259"/>
    </location>
</feature>
<dbReference type="SUPFAM" id="SSF103473">
    <property type="entry name" value="MFS general substrate transporter"/>
    <property type="match status" value="1"/>
</dbReference>
<comment type="caution">
    <text evidence="5">The sequence shown here is derived from an EMBL/GenBank/DDBJ whole genome shotgun (WGS) entry which is preliminary data.</text>
</comment>
<reference evidence="5" key="2">
    <citation type="submission" date="2023-07" db="EMBL/GenBank/DDBJ databases">
        <authorList>
            <person name="Shen H."/>
        </authorList>
    </citation>
    <scope>NUCLEOTIDE SEQUENCE</scope>
    <source>
        <strain evidence="5">TNR-22</strain>
    </source>
</reference>
<sequence>MPDRLPIAAILAFGITQIIGYGTLYYSFSILAPDMAADFGWSKDRIFGLFSASLLIGGLVAPFIGRAMDRHGAGRIMALGSALSALSLLATALSTSDLSFIVSVVVMQVVAAMVLYQAAFATLVELSPLTANRSITYLTLIAGFASTIFWPVTSRLHEIWTWREVYYGFAAANALLCLPLHILVMRWQRTAATGIERSDENRRVVGRVPQHQQMGSFIIMAAGFSLQGFALSAMLVHMVPMLTALGLGATAVTVGALFGPSQVFSRFINMVFGTGLAPVLLAVVSSGFIFAAILLLLLAGTWVPGALSFVLLLGLGSGISSIVQGSLPLYLFGSDGYGALTGKLSAIRLTAGAASPFAFSLLMERAGLDVALFVTALLAAAGVVAFGMLRHHR</sequence>
<reference evidence="5" key="1">
    <citation type="journal article" date="2015" name="Int. J. Syst. Evol. Microbiol.">
        <title>Rhizobium alvei sp. nov., isolated from a freshwater river.</title>
        <authorList>
            <person name="Sheu S.Y."/>
            <person name="Huang H.W."/>
            <person name="Young C.C."/>
            <person name="Chen W.M."/>
        </authorList>
    </citation>
    <scope>NUCLEOTIDE SEQUENCE</scope>
    <source>
        <strain evidence="5">TNR-22</strain>
    </source>
</reference>
<evidence type="ECO:0000256" key="4">
    <source>
        <dbReference type="SAM" id="Phobius"/>
    </source>
</evidence>
<organism evidence="5 6">
    <name type="scientific">Rhizobium alvei</name>
    <dbReference type="NCBI Taxonomy" id="1132659"/>
    <lineage>
        <taxon>Bacteria</taxon>
        <taxon>Pseudomonadati</taxon>
        <taxon>Pseudomonadota</taxon>
        <taxon>Alphaproteobacteria</taxon>
        <taxon>Hyphomicrobiales</taxon>
        <taxon>Rhizobiaceae</taxon>
        <taxon>Rhizobium/Agrobacterium group</taxon>
        <taxon>Rhizobium</taxon>
    </lineage>
</organism>
<feature type="transmembrane region" description="Helical" evidence="4">
    <location>
        <begin position="7"/>
        <end position="26"/>
    </location>
</feature>
<feature type="transmembrane region" description="Helical" evidence="4">
    <location>
        <begin position="100"/>
        <end position="123"/>
    </location>
</feature>
<evidence type="ECO:0000256" key="2">
    <source>
        <dbReference type="ARBA" id="ARBA00022989"/>
    </source>
</evidence>
<dbReference type="InterPro" id="IPR036259">
    <property type="entry name" value="MFS_trans_sf"/>
</dbReference>
<dbReference type="RefSeq" id="WP_304377944.1">
    <property type="nucleotide sequence ID" value="NZ_JAUOZU010000014.1"/>
</dbReference>
<dbReference type="Pfam" id="PF07690">
    <property type="entry name" value="MFS_1"/>
    <property type="match status" value="1"/>
</dbReference>
<keyword evidence="3 4" id="KW-0472">Membrane</keyword>
<gene>
    <name evidence="5" type="primary">arsK</name>
    <name evidence="5" type="ORF">Q4481_18820</name>
</gene>
<dbReference type="NCBIfam" id="NF033733">
    <property type="entry name" value="MFS_ArsK"/>
    <property type="match status" value="1"/>
</dbReference>
<feature type="transmembrane region" description="Helical" evidence="4">
    <location>
        <begin position="217"/>
        <end position="235"/>
    </location>
</feature>
<protein>
    <submittedName>
        <fullName evidence="5">Arsenite efflux MFS transporter ArsK</fullName>
    </submittedName>
</protein>
<dbReference type="InterPro" id="IPR011701">
    <property type="entry name" value="MFS"/>
</dbReference>
<evidence type="ECO:0000313" key="5">
    <source>
        <dbReference type="EMBL" id="MDO6966017.1"/>
    </source>
</evidence>
<accession>A0ABT8YQX9</accession>
<dbReference type="EMBL" id="JAUOZU010000014">
    <property type="protein sequence ID" value="MDO6966017.1"/>
    <property type="molecule type" value="Genomic_DNA"/>
</dbReference>
<feature type="transmembrane region" description="Helical" evidence="4">
    <location>
        <begin position="46"/>
        <end position="64"/>
    </location>
</feature>
<dbReference type="Gene3D" id="1.20.1250.20">
    <property type="entry name" value="MFS general substrate transporter like domains"/>
    <property type="match status" value="1"/>
</dbReference>
<keyword evidence="2 4" id="KW-1133">Transmembrane helix</keyword>
<evidence type="ECO:0000313" key="6">
    <source>
        <dbReference type="Proteomes" id="UP001174932"/>
    </source>
</evidence>
<evidence type="ECO:0000256" key="3">
    <source>
        <dbReference type="ARBA" id="ARBA00023136"/>
    </source>
</evidence>
<feature type="transmembrane region" description="Helical" evidence="4">
    <location>
        <begin position="135"/>
        <end position="153"/>
    </location>
</feature>
<feature type="transmembrane region" description="Helical" evidence="4">
    <location>
        <begin position="165"/>
        <end position="184"/>
    </location>
</feature>
<name>A0ABT8YQX9_9HYPH</name>
<dbReference type="Proteomes" id="UP001174932">
    <property type="component" value="Unassembled WGS sequence"/>
</dbReference>
<keyword evidence="1 4" id="KW-0812">Transmembrane</keyword>
<proteinExistence type="predicted"/>
<keyword evidence="6" id="KW-1185">Reference proteome</keyword>
<feature type="transmembrane region" description="Helical" evidence="4">
    <location>
        <begin position="271"/>
        <end position="300"/>
    </location>
</feature>
<feature type="transmembrane region" description="Helical" evidence="4">
    <location>
        <begin position="368"/>
        <end position="389"/>
    </location>
</feature>